<evidence type="ECO:0000313" key="2">
    <source>
        <dbReference type="EMBL" id="KAA1424320.1"/>
    </source>
</evidence>
<feature type="region of interest" description="Disordered" evidence="1">
    <location>
        <begin position="53"/>
        <end position="88"/>
    </location>
</feature>
<dbReference type="AlphaFoldDB" id="A0A5B1LY38"/>
<dbReference type="InterPro" id="IPR027417">
    <property type="entry name" value="P-loop_NTPase"/>
</dbReference>
<dbReference type="RefSeq" id="WP_149752051.1">
    <property type="nucleotide sequence ID" value="NZ_VUJW01000012.1"/>
</dbReference>
<keyword evidence="3" id="KW-1185">Reference proteome</keyword>
<evidence type="ECO:0000256" key="1">
    <source>
        <dbReference type="SAM" id="MobiDB-lite"/>
    </source>
</evidence>
<dbReference type="Proteomes" id="UP000324351">
    <property type="component" value="Unassembled WGS sequence"/>
</dbReference>
<dbReference type="EMBL" id="VUJW01000012">
    <property type="protein sequence ID" value="KAA1424320.1"/>
    <property type="molecule type" value="Genomic_DNA"/>
</dbReference>
<reference evidence="2 3" key="2">
    <citation type="submission" date="2019-09" db="EMBL/GenBank/DDBJ databases">
        <authorList>
            <person name="Jin C."/>
        </authorList>
    </citation>
    <scope>NUCLEOTIDE SEQUENCE [LARGE SCALE GENOMIC DNA]</scope>
    <source>
        <strain evidence="2 3">BN140041</strain>
    </source>
</reference>
<proteinExistence type="predicted"/>
<dbReference type="Gene3D" id="3.40.50.300">
    <property type="entry name" value="P-loop containing nucleotide triphosphate hydrolases"/>
    <property type="match status" value="1"/>
</dbReference>
<sequence length="568" mass="62419">MNPGDKWVVGHKIPQWERPDLIWVSANWQHEHASCSASTGQHEVMRKAYEAGRNGENWPGFSRNGRLDNPRSFQSLSHGVEAEPEQDATDWNDLCGSIEWMAEFREVPQDGVAPRFMTGPHPRATGTYGPDFCAWADDNPGLHAKRTGGLRWWQRAVAYRMLEHDAEGELVWRNVLVTMARQCGKSWLLRALLMWRIQQRDLFGDEDQTVLSVAHKAQTAHEIMRPASRWAMERKDLGWLVRLASGDIRVESPDGGRWLLAAANDGMGVGYSLSMIVVDEAWKVHRSVVEAADPALTEAVSPQLMLISTAGDSASDLFMTYRQQALDTLLEPESTFIAEWSAPKSMEPGDPESWRMASPFWSTRRFKEIADKVEKLDPLEFKQNYCNQWVSMAGGRNNNPGEPVFGENEWIDASAPTPTGTPAACAVESWFGEGLSVALAYLQDDGGVVVAVTSFMTANEAAAHIKQAGAPSVLCGKSLALDPAFAQIPLTPKGGTSKVAVQDLRRLLDEGVFLHDGSESLAEQALAARAVPSADGIRIRSSARLDAVKAAVWACAAARAAQEPSAIY</sequence>
<reference evidence="2 3" key="1">
    <citation type="submission" date="2019-09" db="EMBL/GenBank/DDBJ databases">
        <title>Nocardioides panacisoli sp. nov., isolated from the soil of a ginseng field.</title>
        <authorList>
            <person name="Cho C."/>
        </authorList>
    </citation>
    <scope>NUCLEOTIDE SEQUENCE [LARGE SCALE GENOMIC DNA]</scope>
    <source>
        <strain evidence="2 3">BN140041</strain>
    </source>
</reference>
<name>A0A5B1LY38_9ACTN</name>
<protein>
    <recommendedName>
        <fullName evidence="4">Terminase</fullName>
    </recommendedName>
</protein>
<comment type="caution">
    <text evidence="2">The sequence shown here is derived from an EMBL/GenBank/DDBJ whole genome shotgun (WGS) entry which is preliminary data.</text>
</comment>
<evidence type="ECO:0008006" key="4">
    <source>
        <dbReference type="Google" id="ProtNLM"/>
    </source>
</evidence>
<accession>A0A5B1LY38</accession>
<evidence type="ECO:0000313" key="3">
    <source>
        <dbReference type="Proteomes" id="UP000324351"/>
    </source>
</evidence>
<gene>
    <name evidence="2" type="ORF">F0U47_18985</name>
</gene>
<organism evidence="2 3">
    <name type="scientific">Nocardioides antri</name>
    <dbReference type="NCBI Taxonomy" id="2607659"/>
    <lineage>
        <taxon>Bacteria</taxon>
        <taxon>Bacillati</taxon>
        <taxon>Actinomycetota</taxon>
        <taxon>Actinomycetes</taxon>
        <taxon>Propionibacteriales</taxon>
        <taxon>Nocardioidaceae</taxon>
        <taxon>Nocardioides</taxon>
    </lineage>
</organism>